<feature type="compositionally biased region" description="Polar residues" evidence="1">
    <location>
        <begin position="41"/>
        <end position="52"/>
    </location>
</feature>
<feature type="region of interest" description="Disordered" evidence="1">
    <location>
        <begin position="153"/>
        <end position="180"/>
    </location>
</feature>
<name>A0A6G0WIX1_9STRA</name>
<feature type="region of interest" description="Disordered" evidence="1">
    <location>
        <begin position="25"/>
        <end position="52"/>
    </location>
</feature>
<evidence type="ECO:0000256" key="1">
    <source>
        <dbReference type="SAM" id="MobiDB-lite"/>
    </source>
</evidence>
<keyword evidence="3" id="KW-1185">Reference proteome</keyword>
<reference evidence="2 3" key="1">
    <citation type="submission" date="2019-07" db="EMBL/GenBank/DDBJ databases">
        <title>Genomics analysis of Aphanomyces spp. identifies a new class of oomycete effector associated with host adaptation.</title>
        <authorList>
            <person name="Gaulin E."/>
        </authorList>
    </citation>
    <scope>NUCLEOTIDE SEQUENCE [LARGE SCALE GENOMIC DNA]</scope>
    <source>
        <strain evidence="2 3">ATCC 201684</strain>
    </source>
</reference>
<organism evidence="2 3">
    <name type="scientific">Aphanomyces euteiches</name>
    <dbReference type="NCBI Taxonomy" id="100861"/>
    <lineage>
        <taxon>Eukaryota</taxon>
        <taxon>Sar</taxon>
        <taxon>Stramenopiles</taxon>
        <taxon>Oomycota</taxon>
        <taxon>Saprolegniomycetes</taxon>
        <taxon>Saprolegniales</taxon>
        <taxon>Verrucalvaceae</taxon>
        <taxon>Aphanomyces</taxon>
    </lineage>
</organism>
<dbReference type="VEuPathDB" id="FungiDB:AeMF1_011250"/>
<proteinExistence type="predicted"/>
<sequence>MLQDGLVKNTAAPADDDDLDVRLAMAMKRYKPKDPQRSSRGESASNRAVTSSRGMKLFDTDDLCPSAINSTCRTAVSVPPDETRRKEQQQAMEVYTRMLLGYVREQLIDEGYDMSSRRMSTFLSSLESSFLSNDATSTVDSTKLNQMLEDFRRHNRSSRGGSELGTGKSRDPAFASRRSSRSIHDTTLSIRSDVATCLLNESEPSPAVFQPIRGGMNLTSAQDLDAQLAAARADYLSASFRSSEVTDSTRSSLTDSSFVSSTDDDARLAEARRRWNELQGI</sequence>
<evidence type="ECO:0000313" key="3">
    <source>
        <dbReference type="Proteomes" id="UP000481153"/>
    </source>
</evidence>
<accession>A0A6G0WIX1</accession>
<protein>
    <submittedName>
        <fullName evidence="2">Uncharacterized protein</fullName>
    </submittedName>
</protein>
<dbReference type="EMBL" id="VJMJ01000200">
    <property type="protein sequence ID" value="KAF0727173.1"/>
    <property type="molecule type" value="Genomic_DNA"/>
</dbReference>
<gene>
    <name evidence="2" type="ORF">Ae201684_014704</name>
</gene>
<dbReference type="AlphaFoldDB" id="A0A6G0WIX1"/>
<comment type="caution">
    <text evidence="2">The sequence shown here is derived from an EMBL/GenBank/DDBJ whole genome shotgun (WGS) entry which is preliminary data.</text>
</comment>
<evidence type="ECO:0000313" key="2">
    <source>
        <dbReference type="EMBL" id="KAF0727173.1"/>
    </source>
</evidence>
<dbReference type="Proteomes" id="UP000481153">
    <property type="component" value="Unassembled WGS sequence"/>
</dbReference>